<organism evidence="2 3">
    <name type="scientific">Streptomyces aquilus</name>
    <dbReference type="NCBI Taxonomy" id="2548456"/>
    <lineage>
        <taxon>Bacteria</taxon>
        <taxon>Bacillati</taxon>
        <taxon>Actinomycetota</taxon>
        <taxon>Actinomycetes</taxon>
        <taxon>Kitasatosporales</taxon>
        <taxon>Streptomycetaceae</taxon>
        <taxon>Streptomyces</taxon>
    </lineage>
</organism>
<reference evidence="2 3" key="1">
    <citation type="submission" date="2018-12" db="EMBL/GenBank/DDBJ databases">
        <authorList>
            <person name="Li K."/>
        </authorList>
    </citation>
    <scope>NUCLEOTIDE SEQUENCE [LARGE SCALE GENOMIC DNA]</scope>
    <source>
        <strain evidence="3">CR22</strain>
    </source>
</reference>
<feature type="chain" id="PRO_5039181603" evidence="1">
    <location>
        <begin position="22"/>
        <end position="95"/>
    </location>
</feature>
<dbReference type="KEGG" id="saqu:EJC51_23610"/>
<proteinExistence type="predicted"/>
<dbReference type="AlphaFoldDB" id="A0A3S9I351"/>
<accession>A0A3S9I351</accession>
<dbReference type="Proteomes" id="UP000280197">
    <property type="component" value="Chromosome"/>
</dbReference>
<dbReference type="RefSeq" id="WP_126272918.1">
    <property type="nucleotide sequence ID" value="NZ_CP034463.1"/>
</dbReference>
<evidence type="ECO:0000313" key="2">
    <source>
        <dbReference type="EMBL" id="AZP18805.1"/>
    </source>
</evidence>
<feature type="signal peptide" evidence="1">
    <location>
        <begin position="1"/>
        <end position="21"/>
    </location>
</feature>
<dbReference type="PROSITE" id="PS51257">
    <property type="entry name" value="PROKAR_LIPOPROTEIN"/>
    <property type="match status" value="1"/>
</dbReference>
<evidence type="ECO:0000256" key="1">
    <source>
        <dbReference type="SAM" id="SignalP"/>
    </source>
</evidence>
<dbReference type="Gene3D" id="2.40.50.660">
    <property type="match status" value="1"/>
</dbReference>
<protein>
    <submittedName>
        <fullName evidence="2">DUF2500 family protein</fullName>
    </submittedName>
</protein>
<keyword evidence="3" id="KW-1185">Reference proteome</keyword>
<dbReference type="EMBL" id="CP034463">
    <property type="protein sequence ID" value="AZP18805.1"/>
    <property type="molecule type" value="Genomic_DNA"/>
</dbReference>
<sequence length="95" mass="10259">MKRTLAALATVAVLTAPLLTACGSDSKPVTGTVTGKDSDYECKTKKKNGKKTRSCHTEYELTVRTKSGDEEEVDVSESSYDNCAEGTTYPKCTTR</sequence>
<keyword evidence="1" id="KW-0732">Signal</keyword>
<gene>
    <name evidence="2" type="ORF">EJC51_23610</name>
</gene>
<name>A0A3S9I351_9ACTN</name>
<evidence type="ECO:0000313" key="3">
    <source>
        <dbReference type="Proteomes" id="UP000280197"/>
    </source>
</evidence>